<dbReference type="InterPro" id="IPR016032">
    <property type="entry name" value="Sig_transdc_resp-reg_C-effctor"/>
</dbReference>
<feature type="domain" description="HTH luxR-type" evidence="8">
    <location>
        <begin position="150"/>
        <end position="212"/>
    </location>
</feature>
<keyword evidence="3" id="KW-0805">Transcription regulation</keyword>
<keyword evidence="11" id="KW-1185">Reference proteome</keyword>
<evidence type="ECO:0000256" key="4">
    <source>
        <dbReference type="ARBA" id="ARBA00023125"/>
    </source>
</evidence>
<dbReference type="Gene3D" id="3.40.50.2300">
    <property type="match status" value="1"/>
</dbReference>
<protein>
    <recommendedName>
        <fullName evidence="1">Stage 0 sporulation protein A homolog</fullName>
    </recommendedName>
</protein>
<dbReference type="GO" id="GO:0003677">
    <property type="term" value="F:DNA binding"/>
    <property type="evidence" value="ECO:0007669"/>
    <property type="project" value="UniProtKB-KW"/>
</dbReference>
<dbReference type="CDD" id="cd06170">
    <property type="entry name" value="LuxR_C_like"/>
    <property type="match status" value="1"/>
</dbReference>
<dbReference type="InterPro" id="IPR058245">
    <property type="entry name" value="NreC/VraR/RcsB-like_REC"/>
</dbReference>
<sequence length="214" mass="24298">MLKIAIIDDQEIVRQGLKMVLSGEKDMEVVGEGESGWDALRLCEEHFLDVILMDIKMPDMDGVEATKRIKSSFPGIKIIILTTFDDDEFIFEALKYGASGYLLKDAPPTKIIDAIRETQKGGVHIQPRVAAKVVQRLNTFFPEKPEFPPEAQDLTRRELEIIRLIVEGKNNREIADKLFITEGTVKNHLTKILIKLNLRDRTQLAVFALKNKLV</sequence>
<feature type="modified residue" description="4-aspartylphosphate" evidence="7">
    <location>
        <position position="54"/>
    </location>
</feature>
<evidence type="ECO:0000313" key="10">
    <source>
        <dbReference type="EMBL" id="AYO30052.1"/>
    </source>
</evidence>
<dbReference type="EMBL" id="CP033169">
    <property type="protein sequence ID" value="AYO30052.1"/>
    <property type="molecule type" value="Genomic_DNA"/>
</dbReference>
<dbReference type="SUPFAM" id="SSF46894">
    <property type="entry name" value="C-terminal effector domain of the bipartite response regulators"/>
    <property type="match status" value="1"/>
</dbReference>
<accession>A0A3G2R3S9</accession>
<evidence type="ECO:0000256" key="2">
    <source>
        <dbReference type="ARBA" id="ARBA00022553"/>
    </source>
</evidence>
<dbReference type="PROSITE" id="PS50043">
    <property type="entry name" value="HTH_LUXR_2"/>
    <property type="match status" value="1"/>
</dbReference>
<evidence type="ECO:0000256" key="7">
    <source>
        <dbReference type="PROSITE-ProRule" id="PRU00169"/>
    </source>
</evidence>
<dbReference type="Proteomes" id="UP000280960">
    <property type="component" value="Chromosome"/>
</dbReference>
<dbReference type="GO" id="GO:0000160">
    <property type="term" value="P:phosphorelay signal transduction system"/>
    <property type="evidence" value="ECO:0007669"/>
    <property type="project" value="InterPro"/>
</dbReference>
<evidence type="ECO:0000313" key="11">
    <source>
        <dbReference type="Proteomes" id="UP000280960"/>
    </source>
</evidence>
<evidence type="ECO:0000256" key="5">
    <source>
        <dbReference type="ARBA" id="ARBA00023163"/>
    </source>
</evidence>
<organism evidence="10 11">
    <name type="scientific">Biomaibacter acetigenes</name>
    <dbReference type="NCBI Taxonomy" id="2316383"/>
    <lineage>
        <taxon>Bacteria</taxon>
        <taxon>Bacillati</taxon>
        <taxon>Bacillota</taxon>
        <taxon>Clostridia</taxon>
        <taxon>Thermosediminibacterales</taxon>
        <taxon>Tepidanaerobacteraceae</taxon>
        <taxon>Biomaibacter</taxon>
    </lineage>
</organism>
<dbReference type="SUPFAM" id="SSF52172">
    <property type="entry name" value="CheY-like"/>
    <property type="match status" value="1"/>
</dbReference>
<evidence type="ECO:0000256" key="3">
    <source>
        <dbReference type="ARBA" id="ARBA00023015"/>
    </source>
</evidence>
<gene>
    <name evidence="10" type="ORF">D2962_04990</name>
</gene>
<evidence type="ECO:0000259" key="8">
    <source>
        <dbReference type="PROSITE" id="PS50043"/>
    </source>
</evidence>
<dbReference type="Pfam" id="PF00072">
    <property type="entry name" value="Response_reg"/>
    <property type="match status" value="1"/>
</dbReference>
<dbReference type="InterPro" id="IPR001789">
    <property type="entry name" value="Sig_transdc_resp-reg_receiver"/>
</dbReference>
<proteinExistence type="predicted"/>
<name>A0A3G2R3S9_9FIRM</name>
<dbReference type="SMART" id="SM00421">
    <property type="entry name" value="HTH_LUXR"/>
    <property type="match status" value="1"/>
</dbReference>
<dbReference type="AlphaFoldDB" id="A0A3G2R3S9"/>
<keyword evidence="4 10" id="KW-0238">DNA-binding</keyword>
<dbReference type="KEGG" id="bacg:D2962_04990"/>
<dbReference type="Pfam" id="PF00196">
    <property type="entry name" value="GerE"/>
    <property type="match status" value="1"/>
</dbReference>
<dbReference type="InterPro" id="IPR011006">
    <property type="entry name" value="CheY-like_superfamily"/>
</dbReference>
<dbReference type="PANTHER" id="PTHR43214:SF40">
    <property type="entry name" value="TRANSCRIPTIONAL REGULATORY PROTEIN LNRK"/>
    <property type="match status" value="1"/>
</dbReference>
<feature type="domain" description="Response regulatory" evidence="9">
    <location>
        <begin position="3"/>
        <end position="119"/>
    </location>
</feature>
<dbReference type="SMART" id="SM00448">
    <property type="entry name" value="REC"/>
    <property type="match status" value="1"/>
</dbReference>
<dbReference type="PROSITE" id="PS50110">
    <property type="entry name" value="RESPONSE_REGULATORY"/>
    <property type="match status" value="1"/>
</dbReference>
<keyword evidence="5" id="KW-0804">Transcription</keyword>
<reference evidence="10 11" key="1">
    <citation type="submission" date="2018-10" db="EMBL/GenBank/DDBJ databases">
        <authorList>
            <person name="Zhang X."/>
        </authorList>
    </citation>
    <scope>NUCLEOTIDE SEQUENCE [LARGE SCALE GENOMIC DNA]</scope>
    <source>
        <strain evidence="10 11">SK-G1</strain>
    </source>
</reference>
<dbReference type="PANTHER" id="PTHR43214">
    <property type="entry name" value="TWO-COMPONENT RESPONSE REGULATOR"/>
    <property type="match status" value="1"/>
</dbReference>
<comment type="function">
    <text evidence="6">May play the central regulatory role in sporulation. It may be an element of the effector pathway responsible for the activation of sporulation genes in response to nutritional stress. Spo0A may act in concert with spo0H (a sigma factor) to control the expression of some genes that are critical to the sporulation process.</text>
</comment>
<dbReference type="InterPro" id="IPR039420">
    <property type="entry name" value="WalR-like"/>
</dbReference>
<keyword evidence="2 7" id="KW-0597">Phosphoprotein</keyword>
<dbReference type="RefSeq" id="WP_122014326.1">
    <property type="nucleotide sequence ID" value="NZ_CP033169.1"/>
</dbReference>
<evidence type="ECO:0000259" key="9">
    <source>
        <dbReference type="PROSITE" id="PS50110"/>
    </source>
</evidence>
<evidence type="ECO:0000256" key="6">
    <source>
        <dbReference type="ARBA" id="ARBA00024867"/>
    </source>
</evidence>
<dbReference type="GO" id="GO:0006355">
    <property type="term" value="P:regulation of DNA-templated transcription"/>
    <property type="evidence" value="ECO:0007669"/>
    <property type="project" value="InterPro"/>
</dbReference>
<dbReference type="InterPro" id="IPR000792">
    <property type="entry name" value="Tscrpt_reg_LuxR_C"/>
</dbReference>
<dbReference type="PRINTS" id="PR00038">
    <property type="entry name" value="HTHLUXR"/>
</dbReference>
<dbReference type="CDD" id="cd17535">
    <property type="entry name" value="REC_NarL-like"/>
    <property type="match status" value="1"/>
</dbReference>
<evidence type="ECO:0000256" key="1">
    <source>
        <dbReference type="ARBA" id="ARBA00018672"/>
    </source>
</evidence>